<feature type="compositionally biased region" description="Basic and acidic residues" evidence="1">
    <location>
        <begin position="404"/>
        <end position="456"/>
    </location>
</feature>
<feature type="compositionally biased region" description="Acidic residues" evidence="1">
    <location>
        <begin position="394"/>
        <end position="403"/>
    </location>
</feature>
<feature type="compositionally biased region" description="Low complexity" evidence="1">
    <location>
        <begin position="491"/>
        <end position="509"/>
    </location>
</feature>
<feature type="region of interest" description="Disordered" evidence="1">
    <location>
        <begin position="621"/>
        <end position="714"/>
    </location>
</feature>
<evidence type="ECO:0000313" key="3">
    <source>
        <dbReference type="Proteomes" id="UP001151760"/>
    </source>
</evidence>
<organism evidence="2 3">
    <name type="scientific">Tanacetum coccineum</name>
    <dbReference type="NCBI Taxonomy" id="301880"/>
    <lineage>
        <taxon>Eukaryota</taxon>
        <taxon>Viridiplantae</taxon>
        <taxon>Streptophyta</taxon>
        <taxon>Embryophyta</taxon>
        <taxon>Tracheophyta</taxon>
        <taxon>Spermatophyta</taxon>
        <taxon>Magnoliopsida</taxon>
        <taxon>eudicotyledons</taxon>
        <taxon>Gunneridae</taxon>
        <taxon>Pentapetalae</taxon>
        <taxon>asterids</taxon>
        <taxon>campanulids</taxon>
        <taxon>Asterales</taxon>
        <taxon>Asteraceae</taxon>
        <taxon>Asteroideae</taxon>
        <taxon>Anthemideae</taxon>
        <taxon>Anthemidinae</taxon>
        <taxon>Tanacetum</taxon>
    </lineage>
</organism>
<feature type="compositionally biased region" description="Low complexity" evidence="1">
    <location>
        <begin position="640"/>
        <end position="656"/>
    </location>
</feature>
<comment type="caution">
    <text evidence="2">The sequence shown here is derived from an EMBL/GenBank/DDBJ whole genome shotgun (WGS) entry which is preliminary data.</text>
</comment>
<feature type="compositionally biased region" description="Acidic residues" evidence="1">
    <location>
        <begin position="320"/>
        <end position="355"/>
    </location>
</feature>
<dbReference type="Proteomes" id="UP001151760">
    <property type="component" value="Unassembled WGS sequence"/>
</dbReference>
<sequence>MNPVVAKQVALDNSLVPSEKRLKIEKCNARIEFSKPQREKTYQVTLDALKLSPCYPALLITTEVPEVYMHQFWNTIQKIKDTNACRCISRKTTGLDRLRESRAQILWGMYNKKNVDYVALLWEEFMYQADNRKISSARKEHMPYPKFTKVIISHFIFKDKTISMRNKINLHIIHDDTLLDVKDSKAYKTYYDFATGKATPKKARKFKKVASPSRKLSHILEKEPTENPKELRNLPRSLLLCQQHVLQSETLLVSLCPAQLKKTLKKSKLETHKLYASGSGDGVGSQPKVPDEQEDKTTVTDEGTGTKPGVPDVPKYLSESENESWGDSGDDDDNDEVTKDDDEDDVESDADDDKEASDSEKTDSNEDENLNLNQNDDEKEEKEEEYVRTPDSFEFNDDDEEYEELYKDVNVRLTDIEHEEQRKEDEEMTDAGRDDSTQQTKYEHVKDDEHVRHEEPSTQTPPLFNIPVTVIPETSTAAESAIPPTIPPITPLQQQSTPTSTPAPTTATTTTSVPALLDFSSLFGFDQREVFDYATPVIQKSITGSLKNIVLAKSSSQPKSTYEEAASLTEFELKKILLDKIQKSKSYQGAQEHKDLYDALVKSYKLDKDLFESYDQWLKKQKTSKDAKPSRGSKSKESKSSLSKGSKSQSKSSSKSAQAEEPVFETADTEMPLNQGEDLGNTDDQPNVEATSKDDWFKKPKRPPTPDLDWNTTKSIDFRPPQTWISKINKVGKPPLTFNELMSTLIDFSAYLSSRVELEYHFKECYKAVTDRLDWTNPEGHEYPFDLSKPLLLIEDQGRQVAPANYFINNDLEYLKGGSLSRKYTTSTTKTRATKYDTIEGIEDMVLLLWSLVKHDVFSTKRIIAVTHVKVMKKYDYGYLEEIVVRREDQQLYKLIEGDFPRLNLHDIEDMLLLLVQKKLSNLERDDLFDLNVALRMFTRRVVILKRVEDLQLGVEIYPKKLNITRPETFRSDISSMTPYTAYNNPQGIIYLDKFQRNRLMRFDELYKFCDDTLSSIRRVLHDIASSLEMDYLPKRR</sequence>
<name>A0ABQ5CNT6_9ASTR</name>
<evidence type="ECO:0000313" key="2">
    <source>
        <dbReference type="EMBL" id="GJT28345.1"/>
    </source>
</evidence>
<feature type="compositionally biased region" description="Acidic residues" evidence="1">
    <location>
        <begin position="365"/>
        <end position="384"/>
    </location>
</feature>
<gene>
    <name evidence="2" type="ORF">Tco_0908620</name>
</gene>
<feature type="compositionally biased region" description="Basic and acidic residues" evidence="1">
    <location>
        <begin position="623"/>
        <end position="639"/>
    </location>
</feature>
<evidence type="ECO:0000256" key="1">
    <source>
        <dbReference type="SAM" id="MobiDB-lite"/>
    </source>
</evidence>
<proteinExistence type="predicted"/>
<reference evidence="2" key="2">
    <citation type="submission" date="2022-01" db="EMBL/GenBank/DDBJ databases">
        <authorList>
            <person name="Yamashiro T."/>
            <person name="Shiraishi A."/>
            <person name="Satake H."/>
            <person name="Nakayama K."/>
        </authorList>
    </citation>
    <scope>NUCLEOTIDE SEQUENCE</scope>
</reference>
<feature type="compositionally biased region" description="Basic and acidic residues" evidence="1">
    <location>
        <begin position="289"/>
        <end position="299"/>
    </location>
</feature>
<accession>A0ABQ5CNT6</accession>
<keyword evidence="3" id="KW-1185">Reference proteome</keyword>
<evidence type="ECO:0008006" key="4">
    <source>
        <dbReference type="Google" id="ProtNLM"/>
    </source>
</evidence>
<feature type="region of interest" description="Disordered" evidence="1">
    <location>
        <begin position="275"/>
        <end position="509"/>
    </location>
</feature>
<dbReference type="EMBL" id="BQNB010014453">
    <property type="protein sequence ID" value="GJT28345.1"/>
    <property type="molecule type" value="Genomic_DNA"/>
</dbReference>
<reference evidence="2" key="1">
    <citation type="journal article" date="2022" name="Int. J. Mol. Sci.">
        <title>Draft Genome of Tanacetum Coccineum: Genomic Comparison of Closely Related Tanacetum-Family Plants.</title>
        <authorList>
            <person name="Yamashiro T."/>
            <person name="Shiraishi A."/>
            <person name="Nakayama K."/>
            <person name="Satake H."/>
        </authorList>
    </citation>
    <scope>NUCLEOTIDE SEQUENCE</scope>
</reference>
<protein>
    <recommendedName>
        <fullName evidence="4">Reverse transcriptase domain-containing protein</fullName>
    </recommendedName>
</protein>